<dbReference type="HAMAP" id="MF_00096">
    <property type="entry name" value="MutS"/>
    <property type="match status" value="1"/>
</dbReference>
<evidence type="ECO:0000313" key="12">
    <source>
        <dbReference type="EMBL" id="OQX90624.1"/>
    </source>
</evidence>
<evidence type="ECO:0000256" key="9">
    <source>
        <dbReference type="HAMAP-Rule" id="MF_00096"/>
    </source>
</evidence>
<comment type="caution">
    <text evidence="12">The sequence shown here is derived from an EMBL/GenBank/DDBJ whole genome shotgun (WGS) entry which is preliminary data.</text>
</comment>
<evidence type="ECO:0000256" key="8">
    <source>
        <dbReference type="ARBA" id="ARBA00024647"/>
    </source>
</evidence>
<dbReference type="PIRSF" id="PIRSF037677">
    <property type="entry name" value="DNA_mis_repair_Msh6"/>
    <property type="match status" value="1"/>
</dbReference>
<dbReference type="PANTHER" id="PTHR11361:SF34">
    <property type="entry name" value="DNA MISMATCH REPAIR PROTEIN MSH1, MITOCHONDRIAL"/>
    <property type="match status" value="1"/>
</dbReference>
<keyword evidence="3 9" id="KW-0547">Nucleotide-binding</keyword>
<protein>
    <recommendedName>
        <fullName evidence="2 9">DNA mismatch repair protein MutS</fullName>
    </recommendedName>
</protein>
<dbReference type="GO" id="GO:0006298">
    <property type="term" value="P:mismatch repair"/>
    <property type="evidence" value="ECO:0007669"/>
    <property type="project" value="UniProtKB-UniRule"/>
</dbReference>
<dbReference type="NCBIfam" id="NF003810">
    <property type="entry name" value="PRK05399.1"/>
    <property type="match status" value="1"/>
</dbReference>
<dbReference type="GO" id="GO:0140664">
    <property type="term" value="F:ATP-dependent DNA damage sensor activity"/>
    <property type="evidence" value="ECO:0007669"/>
    <property type="project" value="InterPro"/>
</dbReference>
<evidence type="ECO:0000256" key="4">
    <source>
        <dbReference type="ARBA" id="ARBA00022763"/>
    </source>
</evidence>
<dbReference type="Pfam" id="PF05192">
    <property type="entry name" value="MutS_III"/>
    <property type="match status" value="1"/>
</dbReference>
<dbReference type="SMART" id="SM00534">
    <property type="entry name" value="MUTSac"/>
    <property type="match status" value="1"/>
</dbReference>
<organism evidence="12 13">
    <name type="scientific">Candidatus Coatesbacteria bacterium 4484_99</name>
    <dbReference type="NCBI Taxonomy" id="1970774"/>
    <lineage>
        <taxon>Bacteria</taxon>
        <taxon>Candidatus Coatesiibacteriota</taxon>
    </lineage>
</organism>
<dbReference type="InterPro" id="IPR007695">
    <property type="entry name" value="DNA_mismatch_repair_MutS-lik_N"/>
</dbReference>
<comment type="function">
    <text evidence="8 9">This protein is involved in the repair of mismatches in DNA. It is possible that it carries out the mismatch recognition step. This protein has a weak ATPase activity.</text>
</comment>
<dbReference type="FunFam" id="3.40.1170.10:FF:000001">
    <property type="entry name" value="DNA mismatch repair protein MutS"/>
    <property type="match status" value="1"/>
</dbReference>
<evidence type="ECO:0000256" key="7">
    <source>
        <dbReference type="ARBA" id="ARBA00023204"/>
    </source>
</evidence>
<comment type="similarity">
    <text evidence="1 9 10">Belongs to the DNA mismatch repair MutS family.</text>
</comment>
<dbReference type="Pfam" id="PF05188">
    <property type="entry name" value="MutS_II"/>
    <property type="match status" value="1"/>
</dbReference>
<evidence type="ECO:0000256" key="3">
    <source>
        <dbReference type="ARBA" id="ARBA00022741"/>
    </source>
</evidence>
<dbReference type="GO" id="GO:0030983">
    <property type="term" value="F:mismatched DNA binding"/>
    <property type="evidence" value="ECO:0007669"/>
    <property type="project" value="InterPro"/>
</dbReference>
<dbReference type="GO" id="GO:0005829">
    <property type="term" value="C:cytosol"/>
    <property type="evidence" value="ECO:0007669"/>
    <property type="project" value="TreeGrafter"/>
</dbReference>
<name>A0A1W9S1E6_9BACT</name>
<sequence length="890" mass="99670">MAENESDRNDLTPVMKQYYRLKARHRGEILFFRMGDFYETFGDDAKTAARVLGISLTTRDKRSDNPIPMAGVPYHSVEEYITKLLEAGYRVAIAEQMEPPSPRKKLVRREVVRVITPGTVIEEGSLRPEKNNYLISVFGEPENIALAVADVSTGELYVSLYKGSEAMEALRSELARLSPSEIILPDGFDENMVKDTDAAITFMGSEEYFIDRAYNNLIYSLGVTALDGFGIEREEEAIKALGVLFAYLKKTYKGNITHIKDLRVYRQTDYMMLDAETINHLELVEPARLSDGSATLFSVLDHTSTPMGKRLLRKWILSPLLDKDLIDERLSGVEELVNDRMKIDSLKRLLEGIYDLERINSRICLGTARPGDLICLAQSILLLPDIASILSGCKSGILSKSSDDLMGLDEVAKLIESALVDDPPRVITDGGLIREGYSEELDRLKASISDSVEWIASLESKERKRTGIGNLKVGYNKVFGYYIEVSRGQIKNVPDEYIRKQTLKGAERYITPELKEREAEVLNAEERIKTLEYELFCRLRDEVASHSEGIIRASRAVARVDVIASLARTAYLHRYVRPIFTDDGGMEIRDGRHSVVERYYLREEFIPNDTVIDPEDAYLLIITGPNMSGKSTYLRQVALIVLMAQIGSFVPASKAVLPIVDRIFTRIGASDELSAGRSTFLVEMNESARILSHATKDSLILLDEIGRGTSTYDGISIAWAIGEYIHDHIGAKTLFATHYFELALLPKVLPRAKNLTVVVKEAGDKVVFLRKVVEGVTDRSYGIYVAQLAGLPKSVIERAREVLAILEGARDGFKSPLIKMLDSSVQLGLFVGDEEKLLEEVDEVKAGERKRRDKIALEFIETLKNLDLSKITPIDAMNILDNIKKDIGDA</sequence>
<dbReference type="SMART" id="SM00533">
    <property type="entry name" value="MUTSd"/>
    <property type="match status" value="1"/>
</dbReference>
<dbReference type="PANTHER" id="PTHR11361">
    <property type="entry name" value="DNA MISMATCH REPAIR PROTEIN MUTS FAMILY MEMBER"/>
    <property type="match status" value="1"/>
</dbReference>
<evidence type="ECO:0000259" key="11">
    <source>
        <dbReference type="PROSITE" id="PS00486"/>
    </source>
</evidence>
<dbReference type="InterPro" id="IPR016151">
    <property type="entry name" value="DNA_mismatch_repair_MutS_N"/>
</dbReference>
<reference evidence="13" key="1">
    <citation type="submission" date="2017-03" db="EMBL/GenBank/DDBJ databases">
        <title>Novel pathways for hydrocarbon cycling and metabolic interdependencies in hydrothermal sediment communities.</title>
        <authorList>
            <person name="Dombrowski N."/>
            <person name="Seitz K."/>
            <person name="Teske A."/>
            <person name="Baker B."/>
        </authorList>
    </citation>
    <scope>NUCLEOTIDE SEQUENCE [LARGE SCALE GENOMIC DNA]</scope>
</reference>
<dbReference type="SUPFAM" id="SSF52540">
    <property type="entry name" value="P-loop containing nucleoside triphosphate hydrolases"/>
    <property type="match status" value="1"/>
</dbReference>
<dbReference type="GO" id="GO:0005524">
    <property type="term" value="F:ATP binding"/>
    <property type="evidence" value="ECO:0007669"/>
    <property type="project" value="UniProtKB-UniRule"/>
</dbReference>
<evidence type="ECO:0000313" key="13">
    <source>
        <dbReference type="Proteomes" id="UP000192611"/>
    </source>
</evidence>
<dbReference type="InterPro" id="IPR000432">
    <property type="entry name" value="DNA_mismatch_repair_MutS_C"/>
</dbReference>
<dbReference type="AlphaFoldDB" id="A0A1W9S1E6"/>
<evidence type="ECO:0000256" key="10">
    <source>
        <dbReference type="RuleBase" id="RU003756"/>
    </source>
</evidence>
<dbReference type="InterPro" id="IPR007696">
    <property type="entry name" value="DNA_mismatch_repair_MutS_core"/>
</dbReference>
<dbReference type="GO" id="GO:0003684">
    <property type="term" value="F:damaged DNA binding"/>
    <property type="evidence" value="ECO:0007669"/>
    <property type="project" value="UniProtKB-UniRule"/>
</dbReference>
<dbReference type="PROSITE" id="PS00486">
    <property type="entry name" value="DNA_MISMATCH_REPAIR_2"/>
    <property type="match status" value="1"/>
</dbReference>
<proteinExistence type="inferred from homology"/>
<dbReference type="SUPFAM" id="SSF53150">
    <property type="entry name" value="DNA repair protein MutS, domain II"/>
    <property type="match status" value="1"/>
</dbReference>
<dbReference type="Pfam" id="PF05190">
    <property type="entry name" value="MutS_IV"/>
    <property type="match status" value="1"/>
</dbReference>
<dbReference type="SUPFAM" id="SSF55271">
    <property type="entry name" value="DNA repair protein MutS, domain I"/>
    <property type="match status" value="1"/>
</dbReference>
<dbReference type="EMBL" id="NATQ01000038">
    <property type="protein sequence ID" value="OQX90624.1"/>
    <property type="molecule type" value="Genomic_DNA"/>
</dbReference>
<evidence type="ECO:0000256" key="6">
    <source>
        <dbReference type="ARBA" id="ARBA00023125"/>
    </source>
</evidence>
<dbReference type="NCBIfam" id="TIGR01070">
    <property type="entry name" value="mutS1"/>
    <property type="match status" value="1"/>
</dbReference>
<dbReference type="Pfam" id="PF01624">
    <property type="entry name" value="MutS_I"/>
    <property type="match status" value="1"/>
</dbReference>
<keyword evidence="5 9" id="KW-0067">ATP-binding</keyword>
<dbReference type="InterPro" id="IPR027417">
    <property type="entry name" value="P-loop_NTPase"/>
</dbReference>
<dbReference type="Gene3D" id="3.30.420.110">
    <property type="entry name" value="MutS, connector domain"/>
    <property type="match status" value="1"/>
</dbReference>
<dbReference type="InterPro" id="IPR005748">
    <property type="entry name" value="DNA_mismatch_repair_MutS"/>
</dbReference>
<dbReference type="InterPro" id="IPR036678">
    <property type="entry name" value="MutS_con_dom_sf"/>
</dbReference>
<accession>A0A1W9S1E6</accession>
<evidence type="ECO:0000256" key="2">
    <source>
        <dbReference type="ARBA" id="ARBA00021982"/>
    </source>
</evidence>
<dbReference type="Proteomes" id="UP000192611">
    <property type="component" value="Unassembled WGS sequence"/>
</dbReference>
<feature type="binding site" evidence="9">
    <location>
        <begin position="624"/>
        <end position="631"/>
    </location>
    <ligand>
        <name>ATP</name>
        <dbReference type="ChEBI" id="CHEBI:30616"/>
    </ligand>
</feature>
<dbReference type="InterPro" id="IPR017261">
    <property type="entry name" value="DNA_mismatch_repair_MutS/MSH"/>
</dbReference>
<dbReference type="CDD" id="cd03284">
    <property type="entry name" value="ABC_MutS1"/>
    <property type="match status" value="1"/>
</dbReference>
<dbReference type="InterPro" id="IPR036187">
    <property type="entry name" value="DNA_mismatch_repair_MutS_sf"/>
</dbReference>
<keyword evidence="4 9" id="KW-0227">DNA damage</keyword>
<gene>
    <name evidence="9" type="primary">mutS</name>
    <name evidence="12" type="ORF">B6D57_02470</name>
</gene>
<dbReference type="InterPro" id="IPR007861">
    <property type="entry name" value="DNA_mismatch_repair_MutS_clamp"/>
</dbReference>
<feature type="domain" description="DNA mismatch repair proteins mutS family" evidence="11">
    <location>
        <begin position="698"/>
        <end position="714"/>
    </location>
</feature>
<evidence type="ECO:0000256" key="1">
    <source>
        <dbReference type="ARBA" id="ARBA00006271"/>
    </source>
</evidence>
<dbReference type="InterPro" id="IPR007860">
    <property type="entry name" value="DNA_mmatch_repair_MutS_con_dom"/>
</dbReference>
<dbReference type="Gene3D" id="3.40.50.300">
    <property type="entry name" value="P-loop containing nucleotide triphosphate hydrolases"/>
    <property type="match status" value="1"/>
</dbReference>
<dbReference type="SUPFAM" id="SSF48334">
    <property type="entry name" value="DNA repair protein MutS, domain III"/>
    <property type="match status" value="1"/>
</dbReference>
<dbReference type="Pfam" id="PF00488">
    <property type="entry name" value="MutS_V"/>
    <property type="match status" value="1"/>
</dbReference>
<dbReference type="InterPro" id="IPR045076">
    <property type="entry name" value="MutS"/>
</dbReference>
<keyword evidence="6 9" id="KW-0238">DNA-binding</keyword>
<dbReference type="Gene3D" id="3.40.1170.10">
    <property type="entry name" value="DNA repair protein MutS, domain I"/>
    <property type="match status" value="1"/>
</dbReference>
<dbReference type="Gene3D" id="1.10.1420.10">
    <property type="match status" value="2"/>
</dbReference>
<evidence type="ECO:0000256" key="5">
    <source>
        <dbReference type="ARBA" id="ARBA00022840"/>
    </source>
</evidence>
<dbReference type="FunFam" id="3.40.50.300:FF:000870">
    <property type="entry name" value="MutS protein homolog 4"/>
    <property type="match status" value="1"/>
</dbReference>
<keyword evidence="7 9" id="KW-0234">DNA repair</keyword>